<proteinExistence type="predicted"/>
<evidence type="ECO:0000313" key="2">
    <source>
        <dbReference type="EMBL" id="KAG8363381.1"/>
    </source>
</evidence>
<protein>
    <submittedName>
        <fullName evidence="2">Uncharacterized protein</fullName>
    </submittedName>
</protein>
<dbReference type="EMBL" id="WHWC01000019">
    <property type="protein sequence ID" value="KAG8363381.1"/>
    <property type="molecule type" value="Genomic_DNA"/>
</dbReference>
<keyword evidence="3" id="KW-1185">Reference proteome</keyword>
<organism evidence="2 3">
    <name type="scientific">Buddleja alternifolia</name>
    <dbReference type="NCBI Taxonomy" id="168488"/>
    <lineage>
        <taxon>Eukaryota</taxon>
        <taxon>Viridiplantae</taxon>
        <taxon>Streptophyta</taxon>
        <taxon>Embryophyta</taxon>
        <taxon>Tracheophyta</taxon>
        <taxon>Spermatophyta</taxon>
        <taxon>Magnoliopsida</taxon>
        <taxon>eudicotyledons</taxon>
        <taxon>Gunneridae</taxon>
        <taxon>Pentapetalae</taxon>
        <taxon>asterids</taxon>
        <taxon>lamiids</taxon>
        <taxon>Lamiales</taxon>
        <taxon>Scrophulariaceae</taxon>
        <taxon>Buddlejeae</taxon>
        <taxon>Buddleja</taxon>
    </lineage>
</organism>
<dbReference type="AlphaFoldDB" id="A0AAV6W1C8"/>
<evidence type="ECO:0000256" key="1">
    <source>
        <dbReference type="SAM" id="Coils"/>
    </source>
</evidence>
<sequence>MRDSISRVPEGERTSEVEEIVWTEFMGADSCGRVRYAGQGVRLSKYRRSMSSNDAITKKVEEELMQEVNEKMREKDEQMREEREQMRKEMENMREERERTKGLIEQLTKKLTQMRAEMTQEVVEDVMSYFGLGHFPITPFGPSITPVGPLATPFQPPCTSVRPSASSFCPTTVPCRPFEMRKIEHLVQVELREQWVLVQLRQELTQLGILENIMDMEVQFNLLVTSFLDVD</sequence>
<reference evidence="2" key="1">
    <citation type="submission" date="2019-10" db="EMBL/GenBank/DDBJ databases">
        <authorList>
            <person name="Zhang R."/>
            <person name="Pan Y."/>
            <person name="Wang J."/>
            <person name="Ma R."/>
            <person name="Yu S."/>
        </authorList>
    </citation>
    <scope>NUCLEOTIDE SEQUENCE</scope>
    <source>
        <strain evidence="2">LA-IB0</strain>
        <tissue evidence="2">Leaf</tissue>
    </source>
</reference>
<comment type="caution">
    <text evidence="2">The sequence shown here is derived from an EMBL/GenBank/DDBJ whole genome shotgun (WGS) entry which is preliminary data.</text>
</comment>
<feature type="coiled-coil region" evidence="1">
    <location>
        <begin position="57"/>
        <end position="124"/>
    </location>
</feature>
<evidence type="ECO:0000313" key="3">
    <source>
        <dbReference type="Proteomes" id="UP000826271"/>
    </source>
</evidence>
<accession>A0AAV6W1C8</accession>
<name>A0AAV6W1C8_9LAMI</name>
<keyword evidence="1" id="KW-0175">Coiled coil</keyword>
<gene>
    <name evidence="2" type="ORF">BUALT_Bualt19G0016500</name>
</gene>
<dbReference type="Proteomes" id="UP000826271">
    <property type="component" value="Unassembled WGS sequence"/>
</dbReference>